<feature type="region of interest" description="Disordered" evidence="1">
    <location>
        <begin position="139"/>
        <end position="159"/>
    </location>
</feature>
<comment type="caution">
    <text evidence="2">The sequence shown here is derived from an EMBL/GenBank/DDBJ whole genome shotgun (WGS) entry which is preliminary data.</text>
</comment>
<dbReference type="EMBL" id="JANKHO010001821">
    <property type="protein sequence ID" value="KAJ3498071.1"/>
    <property type="molecule type" value="Genomic_DNA"/>
</dbReference>
<reference evidence="2" key="1">
    <citation type="submission" date="2022-07" db="EMBL/GenBank/DDBJ databases">
        <title>Genome Sequence of Agrocybe chaxingu.</title>
        <authorList>
            <person name="Buettner E."/>
        </authorList>
    </citation>
    <scope>NUCLEOTIDE SEQUENCE</scope>
    <source>
        <strain evidence="2">MP-N11</strain>
    </source>
</reference>
<feature type="region of interest" description="Disordered" evidence="1">
    <location>
        <begin position="44"/>
        <end position="74"/>
    </location>
</feature>
<gene>
    <name evidence="2" type="ORF">NLJ89_g10267</name>
</gene>
<name>A0A9W8JZ12_9AGAR</name>
<accession>A0A9W8JZ12</accession>
<feature type="compositionally biased region" description="Low complexity" evidence="1">
    <location>
        <begin position="139"/>
        <end position="155"/>
    </location>
</feature>
<sequence length="206" mass="21286">MGRALGLAGVGVVGGSGAAVVVGATVLVVVVDVGKVEVAVLEVEEEEEKEDDDDEENLGSDHALSDLLTGSSLPTRTRSLDEALGVKLKEASRGSDRAVFSTSTSASSSPSPFPMVTAAFLPSCFSSLSRLLDNDSWRTTFSPTSSLPPSCPSRFSESESESESRSISISFTTMKFRFFTFAGFGLGAATGAGLLSMSGEGGDEGH</sequence>
<evidence type="ECO:0000256" key="1">
    <source>
        <dbReference type="SAM" id="MobiDB-lite"/>
    </source>
</evidence>
<feature type="compositionally biased region" description="Acidic residues" evidence="1">
    <location>
        <begin position="44"/>
        <end position="58"/>
    </location>
</feature>
<protein>
    <submittedName>
        <fullName evidence="2">Uncharacterized protein</fullName>
    </submittedName>
</protein>
<evidence type="ECO:0000313" key="2">
    <source>
        <dbReference type="EMBL" id="KAJ3498071.1"/>
    </source>
</evidence>
<evidence type="ECO:0000313" key="3">
    <source>
        <dbReference type="Proteomes" id="UP001148786"/>
    </source>
</evidence>
<dbReference type="Proteomes" id="UP001148786">
    <property type="component" value="Unassembled WGS sequence"/>
</dbReference>
<dbReference type="AlphaFoldDB" id="A0A9W8JZ12"/>
<proteinExistence type="predicted"/>
<organism evidence="2 3">
    <name type="scientific">Agrocybe chaxingu</name>
    <dbReference type="NCBI Taxonomy" id="84603"/>
    <lineage>
        <taxon>Eukaryota</taxon>
        <taxon>Fungi</taxon>
        <taxon>Dikarya</taxon>
        <taxon>Basidiomycota</taxon>
        <taxon>Agaricomycotina</taxon>
        <taxon>Agaricomycetes</taxon>
        <taxon>Agaricomycetidae</taxon>
        <taxon>Agaricales</taxon>
        <taxon>Agaricineae</taxon>
        <taxon>Strophariaceae</taxon>
        <taxon>Agrocybe</taxon>
    </lineage>
</organism>
<keyword evidence="3" id="KW-1185">Reference proteome</keyword>